<feature type="region of interest" description="Disordered" evidence="14">
    <location>
        <begin position="93"/>
        <end position="162"/>
    </location>
</feature>
<feature type="DNA-binding region" description="HMG box" evidence="13">
    <location>
        <begin position="164"/>
        <end position="232"/>
    </location>
</feature>
<comment type="similarity">
    <text evidence="2">Belongs to the SRY family.</text>
</comment>
<evidence type="ECO:0000256" key="8">
    <source>
        <dbReference type="ARBA" id="ARBA00023159"/>
    </source>
</evidence>
<dbReference type="STRING" id="10195.A0A3M7SQP1"/>
<keyword evidence="17" id="KW-1185">Reference proteome</keyword>
<feature type="region of interest" description="Disordered" evidence="14">
    <location>
        <begin position="517"/>
        <end position="539"/>
    </location>
</feature>
<keyword evidence="6" id="KW-0726">Sexual differentiation</keyword>
<dbReference type="GO" id="GO:0030154">
    <property type="term" value="P:cell differentiation"/>
    <property type="evidence" value="ECO:0007669"/>
    <property type="project" value="UniProtKB-KW"/>
</dbReference>
<keyword evidence="10 13" id="KW-0539">Nucleus</keyword>
<feature type="compositionally biased region" description="Acidic residues" evidence="14">
    <location>
        <begin position="107"/>
        <end position="124"/>
    </location>
</feature>
<evidence type="ECO:0000256" key="10">
    <source>
        <dbReference type="ARBA" id="ARBA00023242"/>
    </source>
</evidence>
<dbReference type="Pfam" id="PF00505">
    <property type="entry name" value="HMG_box"/>
    <property type="match status" value="1"/>
</dbReference>
<evidence type="ECO:0000313" key="16">
    <source>
        <dbReference type="EMBL" id="RNA38056.1"/>
    </source>
</evidence>
<gene>
    <name evidence="16" type="ORF">BpHYR1_051013</name>
</gene>
<keyword evidence="9" id="KW-0804">Transcription</keyword>
<evidence type="ECO:0000256" key="13">
    <source>
        <dbReference type="PROSITE-ProRule" id="PRU00267"/>
    </source>
</evidence>
<evidence type="ECO:0000256" key="14">
    <source>
        <dbReference type="SAM" id="MobiDB-lite"/>
    </source>
</evidence>
<accession>A0A3M7SQP1</accession>
<evidence type="ECO:0000256" key="5">
    <source>
        <dbReference type="ARBA" id="ARBA00022860"/>
    </source>
</evidence>
<comment type="caution">
    <text evidence="16">The sequence shown here is derived from an EMBL/GenBank/DDBJ whole genome shotgun (WGS) entry which is preliminary data.</text>
</comment>
<sequence>MVSNLVAMFSGGGGSGGGQGAVASGDMDNQSPLMGQMMLQNYSQGQSFGGQGSPYAPAHFNQHQISGHHFAHHQHHLQQQQYMLEQQYASEAHYEAAGVQSSKLNEEQDDDEMNDDDDEEEESGEILSSSSPSPNDSSMGSVGRGQPPGRMSAKTASSVDLERVKRPMNAFMVWSRSKRRQMAQENPKMHNSEISKRLGAEWKMLNEDEKRPYIDEAKRLRAVHMKEHPDYKYRPRRKNKSILKKEKIGSLTSAAHTNAPNGQLNQHGLHHHLAAINSHSNHQFAANHQHYLQHQQQQQQQQQQGHLVHHSLSQHGHHHQHHQQQSSAHVFPGQFQHNQAYTSQTPHMLNPQHHLHHHSAAYQSSWPSDHSLHEPAYIHHHHHQQQQQQQQQQPQSYHQIAKTANVQSTPNSTAASQALYSQLYAANKTQASTPVHQSSQYAMSTNYYSNQLTPPPSIKQESSSSSSSCSSSSTSSNNSANSLTNSPQHQRASRNPSTSPMFYVTQSQPNEYAYAHGQHLSSAQQSSTPPPPPQLANDQNLTSLLHHPYHIIAAAAAVQQSLSQSLSQQQPPMLSVRGDASPSSELTRAASHSPPQASGQTTPAAVSA</sequence>
<dbReference type="GO" id="GO:0016607">
    <property type="term" value="C:nuclear speck"/>
    <property type="evidence" value="ECO:0007669"/>
    <property type="project" value="UniProtKB-SubCell"/>
</dbReference>
<dbReference type="EMBL" id="REGN01000928">
    <property type="protein sequence ID" value="RNA38056.1"/>
    <property type="molecule type" value="Genomic_DNA"/>
</dbReference>
<feature type="compositionally biased region" description="Low complexity" evidence="14">
    <location>
        <begin position="288"/>
        <end position="314"/>
    </location>
</feature>
<dbReference type="OrthoDB" id="1919336at2759"/>
<feature type="compositionally biased region" description="Low complexity" evidence="14">
    <location>
        <begin position="385"/>
        <end position="399"/>
    </location>
</feature>
<dbReference type="CDD" id="cd22028">
    <property type="entry name" value="HMG-box_SoxA_SoxB_SoxG"/>
    <property type="match status" value="1"/>
</dbReference>
<proteinExistence type="inferred from homology"/>
<evidence type="ECO:0000256" key="9">
    <source>
        <dbReference type="ARBA" id="ARBA00023163"/>
    </source>
</evidence>
<evidence type="ECO:0000256" key="1">
    <source>
        <dbReference type="ARBA" id="ARBA00004324"/>
    </source>
</evidence>
<feature type="region of interest" description="Disordered" evidence="14">
    <location>
        <begin position="345"/>
        <end position="409"/>
    </location>
</feature>
<name>A0A3M7SQP1_BRAPC</name>
<keyword evidence="4" id="KW-0221">Differentiation</keyword>
<dbReference type="AlphaFoldDB" id="A0A3M7SQP1"/>
<evidence type="ECO:0000256" key="11">
    <source>
        <dbReference type="ARBA" id="ARBA00032498"/>
    </source>
</evidence>
<keyword evidence="5" id="KW-0112">Calmodulin-binding</keyword>
<evidence type="ECO:0000256" key="12">
    <source>
        <dbReference type="ARBA" id="ARBA00045821"/>
    </source>
</evidence>
<dbReference type="Gene3D" id="1.10.30.10">
    <property type="entry name" value="High mobility group box domain"/>
    <property type="match status" value="1"/>
</dbReference>
<evidence type="ECO:0000259" key="15">
    <source>
        <dbReference type="PROSITE" id="PS50118"/>
    </source>
</evidence>
<feature type="compositionally biased region" description="Low complexity" evidence="14">
    <location>
        <begin position="462"/>
        <end position="486"/>
    </location>
</feature>
<feature type="compositionally biased region" description="Polar residues" evidence="14">
    <location>
        <begin position="593"/>
        <end position="608"/>
    </location>
</feature>
<evidence type="ECO:0000256" key="4">
    <source>
        <dbReference type="ARBA" id="ARBA00022782"/>
    </source>
</evidence>
<dbReference type="InterPro" id="IPR036910">
    <property type="entry name" value="HMG_box_dom_sf"/>
</dbReference>
<feature type="region of interest" description="Disordered" evidence="14">
    <location>
        <begin position="452"/>
        <end position="503"/>
    </location>
</feature>
<evidence type="ECO:0000256" key="7">
    <source>
        <dbReference type="ARBA" id="ARBA00023125"/>
    </source>
</evidence>
<evidence type="ECO:0000256" key="2">
    <source>
        <dbReference type="ARBA" id="ARBA00005998"/>
    </source>
</evidence>
<evidence type="ECO:0000256" key="6">
    <source>
        <dbReference type="ARBA" id="ARBA00022928"/>
    </source>
</evidence>
<dbReference type="GO" id="GO:0007548">
    <property type="term" value="P:sex differentiation"/>
    <property type="evidence" value="ECO:0007669"/>
    <property type="project" value="UniProtKB-KW"/>
</dbReference>
<keyword evidence="8" id="KW-0010">Activator</keyword>
<organism evidence="16 17">
    <name type="scientific">Brachionus plicatilis</name>
    <name type="common">Marine rotifer</name>
    <name type="synonym">Brachionus muelleri</name>
    <dbReference type="NCBI Taxonomy" id="10195"/>
    <lineage>
        <taxon>Eukaryota</taxon>
        <taxon>Metazoa</taxon>
        <taxon>Spiralia</taxon>
        <taxon>Gnathifera</taxon>
        <taxon>Rotifera</taxon>
        <taxon>Eurotatoria</taxon>
        <taxon>Monogononta</taxon>
        <taxon>Pseudotrocha</taxon>
        <taxon>Ploima</taxon>
        <taxon>Brachionidae</taxon>
        <taxon>Brachionus</taxon>
    </lineage>
</organism>
<evidence type="ECO:0000313" key="17">
    <source>
        <dbReference type="Proteomes" id="UP000276133"/>
    </source>
</evidence>
<reference evidence="16 17" key="1">
    <citation type="journal article" date="2018" name="Sci. Rep.">
        <title>Genomic signatures of local adaptation to the degree of environmental predictability in rotifers.</title>
        <authorList>
            <person name="Franch-Gras L."/>
            <person name="Hahn C."/>
            <person name="Garcia-Roger E.M."/>
            <person name="Carmona M.J."/>
            <person name="Serra M."/>
            <person name="Gomez A."/>
        </authorList>
    </citation>
    <scope>NUCLEOTIDE SEQUENCE [LARGE SCALE GENOMIC DNA]</scope>
    <source>
        <strain evidence="16">HYR1</strain>
    </source>
</reference>
<dbReference type="GO" id="GO:0000978">
    <property type="term" value="F:RNA polymerase II cis-regulatory region sequence-specific DNA binding"/>
    <property type="evidence" value="ECO:0007669"/>
    <property type="project" value="TreeGrafter"/>
</dbReference>
<evidence type="ECO:0000256" key="3">
    <source>
        <dbReference type="ARBA" id="ARBA00019052"/>
    </source>
</evidence>
<dbReference type="SMART" id="SM00398">
    <property type="entry name" value="HMG"/>
    <property type="match status" value="1"/>
</dbReference>
<dbReference type="FunFam" id="1.10.30.10:FF:000002">
    <property type="entry name" value="transcription factor Sox-2"/>
    <property type="match status" value="1"/>
</dbReference>
<comment type="subcellular location">
    <subcellularLocation>
        <location evidence="1">Nucleus speckle</location>
    </subcellularLocation>
</comment>
<feature type="compositionally biased region" description="Polar residues" evidence="14">
    <location>
        <begin position="487"/>
        <end position="503"/>
    </location>
</feature>
<dbReference type="SUPFAM" id="SSF47095">
    <property type="entry name" value="HMG-box"/>
    <property type="match status" value="1"/>
</dbReference>
<dbReference type="PANTHER" id="PTHR10270">
    <property type="entry name" value="SOX TRANSCRIPTION FACTOR"/>
    <property type="match status" value="1"/>
</dbReference>
<dbReference type="InterPro" id="IPR050140">
    <property type="entry name" value="SRY-related_HMG-box_TF-like"/>
</dbReference>
<keyword evidence="7 13" id="KW-0238">DNA-binding</keyword>
<feature type="region of interest" description="Disordered" evidence="14">
    <location>
        <begin position="563"/>
        <end position="608"/>
    </location>
</feature>
<dbReference type="Proteomes" id="UP000276133">
    <property type="component" value="Unassembled WGS sequence"/>
</dbReference>
<comment type="function">
    <text evidence="12">Transcriptional regulator that controls a genetic switch in male development. It is necessary and sufficient for initiating male sex determination by directing the development of supporting cell precursors (pre-Sertoli cells) as Sertoli rather than granulosa cells. Involved in different aspects of gene regulation including promoter activation or repression. Binds to the DNA consensus sequence 5'-[AT]AACAA[AT]-3'. SRY HMG box recognizes DNA by partial intercalation in the minor groove and promotes DNA bending. Also involved in pre-mRNA splicing. In male adult brain involved in the maintenance of motor functions of dopaminergic neurons.</text>
</comment>
<feature type="compositionally biased region" description="Low complexity" evidence="14">
    <location>
        <begin position="125"/>
        <end position="141"/>
    </location>
</feature>
<feature type="region of interest" description="Disordered" evidence="14">
    <location>
        <begin position="288"/>
        <end position="328"/>
    </location>
</feature>
<dbReference type="PANTHER" id="PTHR10270:SF161">
    <property type="entry name" value="SEX-DETERMINING REGION Y PROTEIN"/>
    <property type="match status" value="1"/>
</dbReference>
<dbReference type="PROSITE" id="PS50118">
    <property type="entry name" value="HMG_BOX_2"/>
    <property type="match status" value="1"/>
</dbReference>
<feature type="domain" description="HMG box" evidence="15">
    <location>
        <begin position="164"/>
        <end position="232"/>
    </location>
</feature>
<dbReference type="InterPro" id="IPR009071">
    <property type="entry name" value="HMG_box_dom"/>
</dbReference>
<protein>
    <recommendedName>
        <fullName evidence="3">Sex-determining region Y protein</fullName>
    </recommendedName>
    <alternativeName>
        <fullName evidence="11">Testis-determining factor</fullName>
    </alternativeName>
</protein>
<dbReference type="GO" id="GO:0001228">
    <property type="term" value="F:DNA-binding transcription activator activity, RNA polymerase II-specific"/>
    <property type="evidence" value="ECO:0007669"/>
    <property type="project" value="TreeGrafter"/>
</dbReference>
<dbReference type="GO" id="GO:0005516">
    <property type="term" value="F:calmodulin binding"/>
    <property type="evidence" value="ECO:0007669"/>
    <property type="project" value="UniProtKB-KW"/>
</dbReference>